<dbReference type="InterPro" id="IPR050121">
    <property type="entry name" value="Cytochrome_P450_monoxygenase"/>
</dbReference>
<evidence type="ECO:0000256" key="1">
    <source>
        <dbReference type="ARBA" id="ARBA00001971"/>
    </source>
</evidence>
<keyword evidence="4" id="KW-0560">Oxidoreductase</keyword>
<dbReference type="GO" id="GO:0005506">
    <property type="term" value="F:iron ion binding"/>
    <property type="evidence" value="ECO:0007669"/>
    <property type="project" value="InterPro"/>
</dbReference>
<dbReference type="PRINTS" id="PR00463">
    <property type="entry name" value="EP450I"/>
</dbReference>
<dbReference type="PANTHER" id="PTHR24305:SF166">
    <property type="entry name" value="CYTOCHROME P450 12A4, MITOCHONDRIAL-RELATED"/>
    <property type="match status" value="1"/>
</dbReference>
<proteinExistence type="inferred from homology"/>
<dbReference type="eggNOG" id="KOG0159">
    <property type="taxonomic scope" value="Eukaryota"/>
</dbReference>
<evidence type="ECO:0000256" key="3">
    <source>
        <dbReference type="PIRSR" id="PIRSR602401-1"/>
    </source>
</evidence>
<protein>
    <recommendedName>
        <fullName evidence="7">Cytochrome P450</fullName>
    </recommendedName>
</protein>
<name>A0A0D3K1D7_EMIH1</name>
<dbReference type="Proteomes" id="UP000013827">
    <property type="component" value="Unassembled WGS sequence"/>
</dbReference>
<dbReference type="OMA" id="PLNITHE"/>
<dbReference type="SUPFAM" id="SSF48264">
    <property type="entry name" value="Cytochrome P450"/>
    <property type="match status" value="1"/>
</dbReference>
<reference evidence="5" key="2">
    <citation type="submission" date="2024-10" db="UniProtKB">
        <authorList>
            <consortium name="EnsemblProtists"/>
        </authorList>
    </citation>
    <scope>IDENTIFICATION</scope>
</reference>
<sequence length="271" mass="30215">MEHASGLVRSFVERWEAGELNKYEQASYLRAALDRRLKNEHVTEEALVGISFILLAASVDTTSSLVNWTLLQLAVDREAQRKLAAELQRELGVGGSLTPEVTQSGRGQWLPYLRSVVREVHRMRPSIPVSLMKRTAAEVDMCGYTVPAGSLVMLDSFSPQNDPALVPDAHEFRPERWLPDAVVARKGTAAEVIDHPLLRAPFSAGARMCPGNKIANFELLTMVAQLVQDWEFELEDASITSLLDIPYHQGTTVQPQPMPKFVFRKRRPATA</sequence>
<feature type="binding site" description="axial binding residue" evidence="3">
    <location>
        <position position="209"/>
    </location>
    <ligand>
        <name>heme</name>
        <dbReference type="ChEBI" id="CHEBI:30413"/>
    </ligand>
    <ligandPart>
        <name>Fe</name>
        <dbReference type="ChEBI" id="CHEBI:18248"/>
    </ligandPart>
</feature>
<keyword evidence="4" id="KW-0503">Monooxygenase</keyword>
<accession>A0A0D3K1D7</accession>
<dbReference type="EnsemblProtists" id="EOD29572">
    <property type="protein sequence ID" value="EOD29572"/>
    <property type="gene ID" value="EMIHUDRAFT_72799"/>
</dbReference>
<dbReference type="GO" id="GO:0020037">
    <property type="term" value="F:heme binding"/>
    <property type="evidence" value="ECO:0007669"/>
    <property type="project" value="InterPro"/>
</dbReference>
<keyword evidence="3 4" id="KW-0479">Metal-binding</keyword>
<keyword evidence="6" id="KW-1185">Reference proteome</keyword>
<keyword evidence="3 4" id="KW-0408">Iron</keyword>
<evidence type="ECO:0000313" key="5">
    <source>
        <dbReference type="EnsemblProtists" id="EOD29572"/>
    </source>
</evidence>
<evidence type="ECO:0000256" key="4">
    <source>
        <dbReference type="RuleBase" id="RU000461"/>
    </source>
</evidence>
<dbReference type="InterPro" id="IPR017972">
    <property type="entry name" value="Cyt_P450_CS"/>
</dbReference>
<dbReference type="Pfam" id="PF00067">
    <property type="entry name" value="p450"/>
    <property type="match status" value="1"/>
</dbReference>
<dbReference type="RefSeq" id="XP_005782001.1">
    <property type="nucleotide sequence ID" value="XM_005781944.1"/>
</dbReference>
<dbReference type="KEGG" id="ehx:EMIHUDRAFT_72799"/>
<dbReference type="PaxDb" id="2903-EOD29572"/>
<comment type="cofactor">
    <cofactor evidence="1 3">
        <name>heme</name>
        <dbReference type="ChEBI" id="CHEBI:30413"/>
    </cofactor>
</comment>
<keyword evidence="3 4" id="KW-0349">Heme</keyword>
<dbReference type="GO" id="GO:0016705">
    <property type="term" value="F:oxidoreductase activity, acting on paired donors, with incorporation or reduction of molecular oxygen"/>
    <property type="evidence" value="ECO:0007669"/>
    <property type="project" value="InterPro"/>
</dbReference>
<dbReference type="InterPro" id="IPR036396">
    <property type="entry name" value="Cyt_P450_sf"/>
</dbReference>
<dbReference type="PRINTS" id="PR00385">
    <property type="entry name" value="P450"/>
</dbReference>
<dbReference type="InterPro" id="IPR002401">
    <property type="entry name" value="Cyt_P450_E_grp-I"/>
</dbReference>
<organism evidence="5 6">
    <name type="scientific">Emiliania huxleyi (strain CCMP1516)</name>
    <dbReference type="NCBI Taxonomy" id="280463"/>
    <lineage>
        <taxon>Eukaryota</taxon>
        <taxon>Haptista</taxon>
        <taxon>Haptophyta</taxon>
        <taxon>Prymnesiophyceae</taxon>
        <taxon>Isochrysidales</taxon>
        <taxon>Noelaerhabdaceae</taxon>
        <taxon>Emiliania</taxon>
    </lineage>
</organism>
<dbReference type="PROSITE" id="PS00086">
    <property type="entry name" value="CYTOCHROME_P450"/>
    <property type="match status" value="1"/>
</dbReference>
<dbReference type="Gene3D" id="1.10.630.10">
    <property type="entry name" value="Cytochrome P450"/>
    <property type="match status" value="1"/>
</dbReference>
<dbReference type="AlphaFoldDB" id="A0A0D3K1D7"/>
<dbReference type="GeneID" id="17274846"/>
<evidence type="ECO:0000256" key="2">
    <source>
        <dbReference type="ARBA" id="ARBA00010617"/>
    </source>
</evidence>
<dbReference type="GO" id="GO:0004497">
    <property type="term" value="F:monooxygenase activity"/>
    <property type="evidence" value="ECO:0007669"/>
    <property type="project" value="UniProtKB-KW"/>
</dbReference>
<dbReference type="HOGENOM" id="CLU_1028340_0_0_1"/>
<dbReference type="InterPro" id="IPR001128">
    <property type="entry name" value="Cyt_P450"/>
</dbReference>
<evidence type="ECO:0008006" key="7">
    <source>
        <dbReference type="Google" id="ProtNLM"/>
    </source>
</evidence>
<comment type="similarity">
    <text evidence="2 4">Belongs to the cytochrome P450 family.</text>
</comment>
<dbReference type="STRING" id="2903.R1D3G9"/>
<dbReference type="PANTHER" id="PTHR24305">
    <property type="entry name" value="CYTOCHROME P450"/>
    <property type="match status" value="1"/>
</dbReference>
<evidence type="ECO:0000313" key="6">
    <source>
        <dbReference type="Proteomes" id="UP000013827"/>
    </source>
</evidence>
<reference evidence="6" key="1">
    <citation type="journal article" date="2013" name="Nature">
        <title>Pan genome of the phytoplankton Emiliania underpins its global distribution.</title>
        <authorList>
            <person name="Read B.A."/>
            <person name="Kegel J."/>
            <person name="Klute M.J."/>
            <person name="Kuo A."/>
            <person name="Lefebvre S.C."/>
            <person name="Maumus F."/>
            <person name="Mayer C."/>
            <person name="Miller J."/>
            <person name="Monier A."/>
            <person name="Salamov A."/>
            <person name="Young J."/>
            <person name="Aguilar M."/>
            <person name="Claverie J.M."/>
            <person name="Frickenhaus S."/>
            <person name="Gonzalez K."/>
            <person name="Herman E.K."/>
            <person name="Lin Y.C."/>
            <person name="Napier J."/>
            <person name="Ogata H."/>
            <person name="Sarno A.F."/>
            <person name="Shmutz J."/>
            <person name="Schroeder D."/>
            <person name="de Vargas C."/>
            <person name="Verret F."/>
            <person name="von Dassow P."/>
            <person name="Valentin K."/>
            <person name="Van de Peer Y."/>
            <person name="Wheeler G."/>
            <person name="Dacks J.B."/>
            <person name="Delwiche C.F."/>
            <person name="Dyhrman S.T."/>
            <person name="Glockner G."/>
            <person name="John U."/>
            <person name="Richards T."/>
            <person name="Worden A.Z."/>
            <person name="Zhang X."/>
            <person name="Grigoriev I.V."/>
            <person name="Allen A.E."/>
            <person name="Bidle K."/>
            <person name="Borodovsky M."/>
            <person name="Bowler C."/>
            <person name="Brownlee C."/>
            <person name="Cock J.M."/>
            <person name="Elias M."/>
            <person name="Gladyshev V.N."/>
            <person name="Groth M."/>
            <person name="Guda C."/>
            <person name="Hadaegh A."/>
            <person name="Iglesias-Rodriguez M.D."/>
            <person name="Jenkins J."/>
            <person name="Jones B.M."/>
            <person name="Lawson T."/>
            <person name="Leese F."/>
            <person name="Lindquist E."/>
            <person name="Lobanov A."/>
            <person name="Lomsadze A."/>
            <person name="Malik S.B."/>
            <person name="Marsh M.E."/>
            <person name="Mackinder L."/>
            <person name="Mock T."/>
            <person name="Mueller-Roeber B."/>
            <person name="Pagarete A."/>
            <person name="Parker M."/>
            <person name="Probert I."/>
            <person name="Quesneville H."/>
            <person name="Raines C."/>
            <person name="Rensing S.A."/>
            <person name="Riano-Pachon D.M."/>
            <person name="Richier S."/>
            <person name="Rokitta S."/>
            <person name="Shiraiwa Y."/>
            <person name="Soanes D.M."/>
            <person name="van der Giezen M."/>
            <person name="Wahlund T.M."/>
            <person name="Williams B."/>
            <person name="Wilson W."/>
            <person name="Wolfe G."/>
            <person name="Wurch L.L."/>
        </authorList>
    </citation>
    <scope>NUCLEOTIDE SEQUENCE</scope>
</reference>